<name>A0A913ZU42_PATMI</name>
<evidence type="ECO:0000256" key="5">
    <source>
        <dbReference type="ARBA" id="ARBA00023157"/>
    </source>
</evidence>
<dbReference type="PROSITE" id="PS51233">
    <property type="entry name" value="VWFD"/>
    <property type="match status" value="1"/>
</dbReference>
<keyword evidence="2 8" id="KW-0812">Transmembrane</keyword>
<dbReference type="InterPro" id="IPR005533">
    <property type="entry name" value="AMOP_dom"/>
</dbReference>
<feature type="signal peptide" evidence="9">
    <location>
        <begin position="1"/>
        <end position="24"/>
    </location>
</feature>
<feature type="region of interest" description="Disordered" evidence="7">
    <location>
        <begin position="1078"/>
        <end position="1238"/>
    </location>
</feature>
<dbReference type="InterPro" id="IPR000436">
    <property type="entry name" value="Sushi_SCR_CCP_dom"/>
</dbReference>
<feature type="domain" description="AMOP" evidence="10">
    <location>
        <begin position="512"/>
        <end position="665"/>
    </location>
</feature>
<feature type="domain" description="Sushi" evidence="11">
    <location>
        <begin position="955"/>
        <end position="1011"/>
    </location>
</feature>
<dbReference type="RefSeq" id="XP_038054969.1">
    <property type="nucleotide sequence ID" value="XM_038199041.1"/>
</dbReference>
<dbReference type="Pfam" id="PF03782">
    <property type="entry name" value="AMOP"/>
    <property type="match status" value="1"/>
</dbReference>
<comment type="subcellular location">
    <subcellularLocation>
        <location evidence="1">Membrane</location>
    </subcellularLocation>
</comment>
<keyword evidence="15" id="KW-1185">Reference proteome</keyword>
<protein>
    <recommendedName>
        <fullName evidence="16">Sushi, nidogen and EGF-like domain-containing protein 1</fullName>
    </recommendedName>
</protein>
<feature type="chain" id="PRO_5037562956" description="Sushi, nidogen and EGF-like domain-containing protein 1" evidence="9">
    <location>
        <begin position="25"/>
        <end position="1257"/>
    </location>
</feature>
<dbReference type="SUPFAM" id="SSF57535">
    <property type="entry name" value="Complement control module/SCR domain"/>
    <property type="match status" value="1"/>
</dbReference>
<comment type="caution">
    <text evidence="6">Lacks conserved residue(s) required for the propagation of feature annotation.</text>
</comment>
<dbReference type="PROSITE" id="PS50923">
    <property type="entry name" value="SUSHI"/>
    <property type="match status" value="1"/>
</dbReference>
<keyword evidence="5" id="KW-1015">Disulfide bond</keyword>
<feature type="region of interest" description="Disordered" evidence="7">
    <location>
        <begin position="927"/>
        <end position="947"/>
    </location>
</feature>
<evidence type="ECO:0000259" key="12">
    <source>
        <dbReference type="PROSITE" id="PS51220"/>
    </source>
</evidence>
<evidence type="ECO:0000259" key="11">
    <source>
        <dbReference type="PROSITE" id="PS50923"/>
    </source>
</evidence>
<dbReference type="InterPro" id="IPR001846">
    <property type="entry name" value="VWF_type-D"/>
</dbReference>
<dbReference type="SUPFAM" id="SSF81296">
    <property type="entry name" value="E set domains"/>
    <property type="match status" value="1"/>
</dbReference>
<feature type="compositionally biased region" description="Basic and acidic residues" evidence="7">
    <location>
        <begin position="1129"/>
        <end position="1147"/>
    </location>
</feature>
<dbReference type="Pfam" id="PF00094">
    <property type="entry name" value="VWD"/>
    <property type="match status" value="1"/>
</dbReference>
<dbReference type="PROSITE" id="PS50856">
    <property type="entry name" value="AMOP"/>
    <property type="match status" value="1"/>
</dbReference>
<reference evidence="14" key="1">
    <citation type="submission" date="2022-11" db="UniProtKB">
        <authorList>
            <consortium name="EnsemblMetazoa"/>
        </authorList>
    </citation>
    <scope>IDENTIFICATION</scope>
</reference>
<feature type="domain" description="VWFD" evidence="13">
    <location>
        <begin position="677"/>
        <end position="879"/>
    </location>
</feature>
<dbReference type="Proteomes" id="UP000887568">
    <property type="component" value="Unplaced"/>
</dbReference>
<organism evidence="14 15">
    <name type="scientific">Patiria miniata</name>
    <name type="common">Bat star</name>
    <name type="synonym">Asterina miniata</name>
    <dbReference type="NCBI Taxonomy" id="46514"/>
    <lineage>
        <taxon>Eukaryota</taxon>
        <taxon>Metazoa</taxon>
        <taxon>Echinodermata</taxon>
        <taxon>Eleutherozoa</taxon>
        <taxon>Asterozoa</taxon>
        <taxon>Asteroidea</taxon>
        <taxon>Valvatacea</taxon>
        <taxon>Valvatida</taxon>
        <taxon>Asterinidae</taxon>
        <taxon>Patiria</taxon>
    </lineage>
</organism>
<dbReference type="Pfam" id="PF06119">
    <property type="entry name" value="NIDO"/>
    <property type="match status" value="1"/>
</dbReference>
<dbReference type="GO" id="GO:0007160">
    <property type="term" value="P:cell-matrix adhesion"/>
    <property type="evidence" value="ECO:0007669"/>
    <property type="project" value="InterPro"/>
</dbReference>
<dbReference type="SMART" id="SM00723">
    <property type="entry name" value="AMOP"/>
    <property type="match status" value="1"/>
</dbReference>
<evidence type="ECO:0000256" key="4">
    <source>
        <dbReference type="ARBA" id="ARBA00023136"/>
    </source>
</evidence>
<dbReference type="OMA" id="EVCRYDY"/>
<keyword evidence="9" id="KW-0732">Signal</keyword>
<dbReference type="SMART" id="SM00539">
    <property type="entry name" value="NIDO"/>
    <property type="match status" value="1"/>
</dbReference>
<evidence type="ECO:0008006" key="16">
    <source>
        <dbReference type="Google" id="ProtNLM"/>
    </source>
</evidence>
<dbReference type="SMART" id="SM00032">
    <property type="entry name" value="CCP"/>
    <property type="match status" value="1"/>
</dbReference>
<dbReference type="InterPro" id="IPR013783">
    <property type="entry name" value="Ig-like_fold"/>
</dbReference>
<feature type="compositionally biased region" description="Basic and acidic residues" evidence="7">
    <location>
        <begin position="1203"/>
        <end position="1213"/>
    </location>
</feature>
<evidence type="ECO:0000313" key="15">
    <source>
        <dbReference type="Proteomes" id="UP000887568"/>
    </source>
</evidence>
<keyword evidence="3 8" id="KW-1133">Transmembrane helix</keyword>
<dbReference type="PANTHER" id="PTHR13802">
    <property type="entry name" value="MUCIN 4-RELATED"/>
    <property type="match status" value="1"/>
</dbReference>
<feature type="transmembrane region" description="Helical" evidence="8">
    <location>
        <begin position="1019"/>
        <end position="1046"/>
    </location>
</feature>
<dbReference type="Pfam" id="PF23263">
    <property type="entry name" value="C8-3_MUC4"/>
    <property type="match status" value="1"/>
</dbReference>
<dbReference type="OrthoDB" id="6236007at2759"/>
<evidence type="ECO:0000313" key="14">
    <source>
        <dbReference type="EnsemblMetazoa" id="XP_038054969.1"/>
    </source>
</evidence>
<dbReference type="InterPro" id="IPR056619">
    <property type="entry name" value="C8-3_MUC4"/>
</dbReference>
<dbReference type="PANTHER" id="PTHR13802:SF59">
    <property type="entry name" value="SUSHI DOMAIN-CONTAINING PROTEIN 2"/>
    <property type="match status" value="1"/>
</dbReference>
<evidence type="ECO:0000256" key="9">
    <source>
        <dbReference type="SAM" id="SignalP"/>
    </source>
</evidence>
<dbReference type="PROSITE" id="PS51220">
    <property type="entry name" value="NIDO"/>
    <property type="match status" value="1"/>
</dbReference>
<evidence type="ECO:0000256" key="1">
    <source>
        <dbReference type="ARBA" id="ARBA00004370"/>
    </source>
</evidence>
<evidence type="ECO:0000256" key="7">
    <source>
        <dbReference type="SAM" id="MobiDB-lite"/>
    </source>
</evidence>
<evidence type="ECO:0000256" key="6">
    <source>
        <dbReference type="PROSITE-ProRule" id="PRU00302"/>
    </source>
</evidence>
<evidence type="ECO:0000259" key="13">
    <source>
        <dbReference type="PROSITE" id="PS51233"/>
    </source>
</evidence>
<dbReference type="Pfam" id="PF00084">
    <property type="entry name" value="Sushi"/>
    <property type="match status" value="1"/>
</dbReference>
<evidence type="ECO:0000256" key="8">
    <source>
        <dbReference type="SAM" id="Phobius"/>
    </source>
</evidence>
<accession>A0A913ZU42</accession>
<dbReference type="GeneID" id="119727179"/>
<dbReference type="SMART" id="SM00216">
    <property type="entry name" value="VWD"/>
    <property type="match status" value="1"/>
</dbReference>
<evidence type="ECO:0000256" key="2">
    <source>
        <dbReference type="ARBA" id="ARBA00022692"/>
    </source>
</evidence>
<dbReference type="AlphaFoldDB" id="A0A913ZU42"/>
<keyword evidence="4 8" id="KW-0472">Membrane</keyword>
<evidence type="ECO:0000256" key="3">
    <source>
        <dbReference type="ARBA" id="ARBA00022989"/>
    </source>
</evidence>
<dbReference type="GO" id="GO:0016020">
    <property type="term" value="C:membrane"/>
    <property type="evidence" value="ECO:0007669"/>
    <property type="project" value="UniProtKB-SubCell"/>
</dbReference>
<dbReference type="Gene3D" id="2.10.70.10">
    <property type="entry name" value="Complement Module, domain 1"/>
    <property type="match status" value="1"/>
</dbReference>
<feature type="compositionally biased region" description="Basic and acidic residues" evidence="7">
    <location>
        <begin position="1097"/>
        <end position="1110"/>
    </location>
</feature>
<keyword evidence="6" id="KW-0768">Sushi</keyword>
<dbReference type="InterPro" id="IPR003886">
    <property type="entry name" value="NIDO_dom"/>
</dbReference>
<dbReference type="CDD" id="cd00033">
    <property type="entry name" value="CCP"/>
    <property type="match status" value="1"/>
</dbReference>
<feature type="domain" description="NIDO" evidence="12">
    <location>
        <begin position="111"/>
        <end position="276"/>
    </location>
</feature>
<proteinExistence type="predicted"/>
<evidence type="ECO:0000259" key="10">
    <source>
        <dbReference type="PROSITE" id="PS50856"/>
    </source>
</evidence>
<dbReference type="Gene3D" id="2.60.40.10">
    <property type="entry name" value="Immunoglobulins"/>
    <property type="match status" value="1"/>
</dbReference>
<dbReference type="InterPro" id="IPR014756">
    <property type="entry name" value="Ig_E-set"/>
</dbReference>
<dbReference type="InterPro" id="IPR035976">
    <property type="entry name" value="Sushi/SCR/CCP_sf"/>
</dbReference>
<dbReference type="EnsemblMetazoa" id="XM_038199041.1">
    <property type="protein sequence ID" value="XP_038054969.1"/>
    <property type="gene ID" value="LOC119727179"/>
</dbReference>
<sequence>MSMGTLRSSPSIVVLYLMVCFTLARVQDVASQEQDLFFPYGSSVGDKELPIEDDTGIELELPATISYFPFFDQNHRSLYVNTNGVVSFLQNVVQYTPESFPLGNDRRIIAPYWADVDVTNGGHVWYRQTTNDTDLLKRATDEVARVFAVDFRFEPFVAEWLLIVTWDKVAFYNSRTGRVNRENTFQAILITDSVYSFTIFNYGELQWTTGSASFGDKETGLGGDDDRAVPAQVGFNAGDGLNFYSVPNSQTDDILKINTTTNIRKPGRWMFRIDGKEIEAAGCQNDLDGNLRISPAQVIMLGGDVLSISGPCFDVSSDVFCRIQGYEIQASYDFTKDPFTVRCATPLFMALGESPVYLSKDGGQTYNYTGYITVVGMDRAPPRVVPSQDNDVLRVSWEKDGYPFTNSLSEDDVHVDVFLYSYTEDPNTNEVRLKPVLKIADNRKLSNGFDSLIRPQLAEPIDVGIYRVVEHGAVDISQPGISVVMGVPGTDPSQAPIPSMWSMPFNANPADDQADSNQWCRSWGSAETPLDLSGDNLPACPCTLRQAQADVGAFEPYPWCNQGASGDEKCPYRTSVVHCVRARRGSDQGRGQLCCYDNTENIVLLEDNYEGGSSQSHFNGGHAPAGYPGNVPYLSNFLGDRVPWEQCCPRTGYNPSSCDIYRNKRPSSDCKNYLPPKPAAVFGEPHFITFDGTKYIFNGYGEFTLVSAPGANLTMQGRMAQLIENVQATGLTVATMRVGDSDTIQVEITDRRKLDVWVRREARGAWQRLGFEQSGWWTARPRGAIVELIGAEESQGVRVIFDQGTAFEAKAPAGASAMAVKILAAPALQGGTTGLLGNWNSDPSDDLKAPNGAIFSVDSLANLHDFFGVKWYISRSDSLFRYDISVNVSTINRPNFQAVYTLDSTLTEEQLNSVCGDSEVCRYDYQKTSSPEMGTGAEDAEEDYEGTSNDTTPVVSCGFLEAPQGGSKSGTVYLSGSTLEFSCIEGYERTGSASRQCVQGVWQGNVTVCTPPQASMRDLMLIIIIAAVLGGILLLALCFLCVICCFRRKKRNDKDHADHELRTISTIEGIENGALVTTPLANDRTPSSNSSIIDDPNYEHTLPRNNHHDTAFPFADTGYMDMRGSNGEAPRRPARDRQLARPVDGPDYRGSAIASRGPGYRSAEEAVAGPSHAGPSTATARHVPSLSKQPKTRAEENAYDDPLEARQKMEKAKNMKGSIFKDPNTSHYDSDDSSDDEIARIKRKIRQEVEQEEEDDR</sequence>
<dbReference type="InterPro" id="IPR051495">
    <property type="entry name" value="Epithelial_Barrier/Signaling"/>
</dbReference>